<dbReference type="Gene3D" id="3.40.50.300">
    <property type="entry name" value="P-loop containing nucleotide triphosphate hydrolases"/>
    <property type="match status" value="1"/>
</dbReference>
<protein>
    <recommendedName>
        <fullName evidence="3">RecF/RecN/SMC N-terminal domain-containing protein</fullName>
    </recommendedName>
</protein>
<reference evidence="1 2" key="1">
    <citation type="submission" date="2016-10" db="EMBL/GenBank/DDBJ databases">
        <title>Draft genome sequences of four alkaliphilic bacteria belonging to the Anaerobacillus genus.</title>
        <authorList>
            <person name="Bassil N.M."/>
            <person name="Lloyd J.R."/>
        </authorList>
    </citation>
    <scope>NUCLEOTIDE SEQUENCE [LARGE SCALE GENOMIC DNA]</scope>
    <source>
        <strain evidence="1 2">DSM 18345</strain>
    </source>
</reference>
<organism evidence="1 2">
    <name type="scientific">Anaerobacillus alkalilacustris</name>
    <dbReference type="NCBI Taxonomy" id="393763"/>
    <lineage>
        <taxon>Bacteria</taxon>
        <taxon>Bacillati</taxon>
        <taxon>Bacillota</taxon>
        <taxon>Bacilli</taxon>
        <taxon>Bacillales</taxon>
        <taxon>Bacillaceae</taxon>
        <taxon>Anaerobacillus</taxon>
    </lineage>
</organism>
<evidence type="ECO:0008006" key="3">
    <source>
        <dbReference type="Google" id="ProtNLM"/>
    </source>
</evidence>
<dbReference type="InterPro" id="IPR027417">
    <property type="entry name" value="P-loop_NTPase"/>
</dbReference>
<dbReference type="SUPFAM" id="SSF52540">
    <property type="entry name" value="P-loop containing nucleoside triphosphate hydrolases"/>
    <property type="match status" value="1"/>
</dbReference>
<keyword evidence="2" id="KW-1185">Reference proteome</keyword>
<proteinExistence type="predicted"/>
<dbReference type="AlphaFoldDB" id="A0A1S2LY10"/>
<gene>
    <name evidence="1" type="ORF">BKP37_02375</name>
</gene>
<name>A0A1S2LY10_9BACI</name>
<evidence type="ECO:0000313" key="2">
    <source>
        <dbReference type="Proteomes" id="UP000179524"/>
    </source>
</evidence>
<sequence>MDNYEVVKQEFESLDNEYIRTKILLEQDIERTEQLNDHLEKTVNMRVLELQQRFWSYMSQFQFDGEISWETFEDKRKRTLFRLYIKARKEGHRGVMQDVSVKARGDKVGKGVSGGEESLSSLLIALALLQNLQTAPGFIVLDEFDSAFGENRKSKVFDLYVNELQRKLIILTPKSHESTYLNRFDHDPTIPISNVVGLKNATI</sequence>
<dbReference type="EMBL" id="MLQR01000001">
    <property type="protein sequence ID" value="OIJ17371.1"/>
    <property type="molecule type" value="Genomic_DNA"/>
</dbReference>
<comment type="caution">
    <text evidence="1">The sequence shown here is derived from an EMBL/GenBank/DDBJ whole genome shotgun (WGS) entry which is preliminary data.</text>
</comment>
<dbReference type="RefSeq" id="WP_071308095.1">
    <property type="nucleotide sequence ID" value="NZ_MLQR01000001.1"/>
</dbReference>
<dbReference type="Proteomes" id="UP000179524">
    <property type="component" value="Unassembled WGS sequence"/>
</dbReference>
<accession>A0A1S2LY10</accession>
<evidence type="ECO:0000313" key="1">
    <source>
        <dbReference type="EMBL" id="OIJ17371.1"/>
    </source>
</evidence>